<dbReference type="PANTHER" id="PTHR10693">
    <property type="entry name" value="RAS GTPASE-ACTIVATING PROTEIN-BINDING PROTEIN"/>
    <property type="match status" value="1"/>
</dbReference>
<evidence type="ECO:0000313" key="6">
    <source>
        <dbReference type="EMBL" id="OAP18222.1"/>
    </source>
</evidence>
<evidence type="ECO:0000259" key="5">
    <source>
        <dbReference type="PROSITE" id="PS50177"/>
    </source>
</evidence>
<evidence type="ECO:0000256" key="1">
    <source>
        <dbReference type="ARBA" id="ARBA00022884"/>
    </source>
</evidence>
<dbReference type="InterPro" id="IPR039539">
    <property type="entry name" value="Ras_GTPase_bind_prot"/>
</dbReference>
<dbReference type="InterPro" id="IPR018222">
    <property type="entry name" value="Nuclear_transport_factor_2_euk"/>
</dbReference>
<dbReference type="PROSITE" id="PS50177">
    <property type="entry name" value="NTF2_DOMAIN"/>
    <property type="match status" value="1"/>
</dbReference>
<dbReference type="SUPFAM" id="SSF54427">
    <property type="entry name" value="NTF2-like"/>
    <property type="match status" value="1"/>
</dbReference>
<evidence type="ECO:0008006" key="8">
    <source>
        <dbReference type="Google" id="ProtNLM"/>
    </source>
</evidence>
<dbReference type="InterPro" id="IPR012677">
    <property type="entry name" value="Nucleotide-bd_a/b_plait_sf"/>
</dbReference>
<organism evidence="6 7">
    <name type="scientific">Arabidopsis thaliana</name>
    <name type="common">Mouse-ear cress</name>
    <dbReference type="NCBI Taxonomy" id="3702"/>
    <lineage>
        <taxon>Eukaryota</taxon>
        <taxon>Viridiplantae</taxon>
        <taxon>Streptophyta</taxon>
        <taxon>Embryophyta</taxon>
        <taxon>Tracheophyta</taxon>
        <taxon>Spermatophyta</taxon>
        <taxon>Magnoliopsida</taxon>
        <taxon>eudicotyledons</taxon>
        <taxon>Gunneridae</taxon>
        <taxon>Pentapetalae</taxon>
        <taxon>rosids</taxon>
        <taxon>malvids</taxon>
        <taxon>Brassicales</taxon>
        <taxon>Brassicaceae</taxon>
        <taxon>Camelineae</taxon>
        <taxon>Arabidopsis</taxon>
    </lineage>
</organism>
<feature type="compositionally biased region" description="Polar residues" evidence="3">
    <location>
        <begin position="384"/>
        <end position="403"/>
    </location>
</feature>
<dbReference type="GO" id="GO:0003723">
    <property type="term" value="F:RNA binding"/>
    <property type="evidence" value="ECO:0007669"/>
    <property type="project" value="UniProtKB-UniRule"/>
</dbReference>
<dbReference type="Pfam" id="PF02136">
    <property type="entry name" value="NTF2"/>
    <property type="match status" value="1"/>
</dbReference>
<dbReference type="InterPro" id="IPR000504">
    <property type="entry name" value="RRM_dom"/>
</dbReference>
<dbReference type="Pfam" id="PF00076">
    <property type="entry name" value="RRM_1"/>
    <property type="match status" value="1"/>
</dbReference>
<protein>
    <recommendedName>
        <fullName evidence="8">Nuclear transport factor 2 (NTF2) family protein with RNA binding (RRM-RBD-RNP motifs) domain-containing protein</fullName>
    </recommendedName>
</protein>
<dbReference type="PANTHER" id="PTHR10693:SF79">
    <property type="entry name" value="NUCLEAR TRANSPORT FACTOR 2 (NTF2) FAMILY PROTEIN"/>
    <property type="match status" value="1"/>
</dbReference>
<dbReference type="PROSITE" id="PS50102">
    <property type="entry name" value="RRM"/>
    <property type="match status" value="1"/>
</dbReference>
<dbReference type="Proteomes" id="UP000078284">
    <property type="component" value="Chromosome 1"/>
</dbReference>
<gene>
    <name evidence="6" type="ordered locus">AXX17_At1g63300</name>
</gene>
<feature type="domain" description="RRM" evidence="4">
    <location>
        <begin position="280"/>
        <end position="362"/>
    </location>
</feature>
<dbReference type="EMBL" id="LUHQ01000001">
    <property type="protein sequence ID" value="OAP18222.1"/>
    <property type="molecule type" value="Genomic_DNA"/>
</dbReference>
<dbReference type="InterPro" id="IPR002075">
    <property type="entry name" value="NTF2_dom"/>
</dbReference>
<sequence>MATEGVVPSAQDIAAEFVRQYYHVLGQLPHEARRLYVDASVVSRPDVTGTMMSFTSVEAINKHILSCDFENTKFEVLSVDSQNSLEDGIFIMVIGFMTGKDNQRRKFSQMFYLARQNTLVVLNDMLRYVDQEDSSSTETPCEPVTEIVRPADGLKKAEKTELKQKNVASVEKSVNAAVEKNAAPLDNGKMKQSEKAVITQKVTEPDAAPQPDGAKRSFADIVGSMAKNAAPFQVKSPVQAPVQKPKYVGQPRAAAAPQKPAYVSKSIKKNDQKVIEVPGTSIFVANLPLNAMPPQLFELFKDFGPIKENGIQVRSSRGNANPVCFGFISFETVASVQSVLQAAKNTPFMLADRKLRVKEKEVDYDGSKPSGKTKGGSNKTQNGSADSSKTENGSADDSKTNGSAEDGEKEFKQVKSRRNRKKSEAAH</sequence>
<evidence type="ECO:0000256" key="2">
    <source>
        <dbReference type="PROSITE-ProRule" id="PRU00176"/>
    </source>
</evidence>
<dbReference type="SMART" id="SM00360">
    <property type="entry name" value="RRM"/>
    <property type="match status" value="1"/>
</dbReference>
<dbReference type="Gene3D" id="3.30.70.330">
    <property type="match status" value="1"/>
</dbReference>
<dbReference type="CDD" id="cd00590">
    <property type="entry name" value="RRM_SF"/>
    <property type="match status" value="1"/>
</dbReference>
<feature type="domain" description="NTF2" evidence="5">
    <location>
        <begin position="13"/>
        <end position="128"/>
    </location>
</feature>
<comment type="caution">
    <text evidence="6">The sequence shown here is derived from an EMBL/GenBank/DDBJ whole genome shotgun (WGS) entry which is preliminary data.</text>
</comment>
<feature type="compositionally biased region" description="Low complexity" evidence="3">
    <location>
        <begin position="367"/>
        <end position="383"/>
    </location>
</feature>
<name>A0A178WM82_ARATH</name>
<reference evidence="7" key="1">
    <citation type="journal article" date="2016" name="Proc. Natl. Acad. Sci. U.S.A.">
        <title>Chromosome-level assembly of Arabidopsis thaliana Ler reveals the extent of translocation and inversion polymorphisms.</title>
        <authorList>
            <person name="Zapata L."/>
            <person name="Ding J."/>
            <person name="Willing E.M."/>
            <person name="Hartwig B."/>
            <person name="Bezdan D."/>
            <person name="Jiao W.B."/>
            <person name="Patel V."/>
            <person name="Velikkakam James G."/>
            <person name="Koornneef M."/>
            <person name="Ossowski S."/>
            <person name="Schneeberger K."/>
        </authorList>
    </citation>
    <scope>NUCLEOTIDE SEQUENCE [LARGE SCALE GENOMIC DNA]</scope>
    <source>
        <strain evidence="7">cv. Landsberg erecta</strain>
    </source>
</reference>
<evidence type="ECO:0000313" key="7">
    <source>
        <dbReference type="Proteomes" id="UP000078284"/>
    </source>
</evidence>
<dbReference type="AlphaFoldDB" id="A0A178WM82"/>
<feature type="region of interest" description="Disordered" evidence="3">
    <location>
        <begin position="359"/>
        <end position="427"/>
    </location>
</feature>
<evidence type="ECO:0000259" key="4">
    <source>
        <dbReference type="PROSITE" id="PS50102"/>
    </source>
</evidence>
<dbReference type="SUPFAM" id="SSF54928">
    <property type="entry name" value="RNA-binding domain, RBD"/>
    <property type="match status" value="1"/>
</dbReference>
<proteinExistence type="predicted"/>
<dbReference type="CDD" id="cd00780">
    <property type="entry name" value="NTF2"/>
    <property type="match status" value="1"/>
</dbReference>
<dbReference type="InterPro" id="IPR032710">
    <property type="entry name" value="NTF2-like_dom_sf"/>
</dbReference>
<dbReference type="GO" id="GO:0005737">
    <property type="term" value="C:cytoplasm"/>
    <property type="evidence" value="ECO:0007669"/>
    <property type="project" value="UniProtKB-ARBA"/>
</dbReference>
<dbReference type="Gene3D" id="3.10.450.50">
    <property type="match status" value="1"/>
</dbReference>
<evidence type="ECO:0000256" key="3">
    <source>
        <dbReference type="SAM" id="MobiDB-lite"/>
    </source>
</evidence>
<keyword evidence="1 2" id="KW-0694">RNA-binding</keyword>
<accession>A0A178WM82</accession>
<dbReference type="InterPro" id="IPR035979">
    <property type="entry name" value="RBD_domain_sf"/>
</dbReference>
<dbReference type="ExpressionAtlas" id="A0A178WM82">
    <property type="expression patterns" value="baseline and differential"/>
</dbReference>